<dbReference type="EC" id="3.2.1.-" evidence="9"/>
<evidence type="ECO:0000256" key="7">
    <source>
        <dbReference type="ARBA" id="ARBA00022837"/>
    </source>
</evidence>
<evidence type="ECO:0000256" key="5">
    <source>
        <dbReference type="ARBA" id="ARBA00022801"/>
    </source>
</evidence>
<dbReference type="SUPFAM" id="SSF47473">
    <property type="entry name" value="EF-hand"/>
    <property type="match status" value="1"/>
</dbReference>
<dbReference type="InterPro" id="IPR001751">
    <property type="entry name" value="S100/CaBP7/8-like_CS"/>
</dbReference>
<keyword evidence="15" id="KW-1185">Reference proteome</keyword>
<evidence type="ECO:0000256" key="1">
    <source>
        <dbReference type="ARBA" id="ARBA00007323"/>
    </source>
</evidence>
<dbReference type="SMART" id="SM00409">
    <property type="entry name" value="IG"/>
    <property type="match status" value="1"/>
</dbReference>
<dbReference type="InterPro" id="IPR011330">
    <property type="entry name" value="Glyco_hydro/deAcase_b/a-brl"/>
</dbReference>
<feature type="domain" description="EF-hand" evidence="12">
    <location>
        <begin position="1231"/>
        <end position="1266"/>
    </location>
</feature>
<accession>M7C396</accession>
<keyword evidence="4" id="KW-0677">Repeat</keyword>
<evidence type="ECO:0000256" key="2">
    <source>
        <dbReference type="ARBA" id="ARBA00009792"/>
    </source>
</evidence>
<dbReference type="AlphaFoldDB" id="M7C396"/>
<evidence type="ECO:0000259" key="12">
    <source>
        <dbReference type="PROSITE" id="PS50222"/>
    </source>
</evidence>
<evidence type="ECO:0000256" key="3">
    <source>
        <dbReference type="ARBA" id="ARBA00022723"/>
    </source>
</evidence>
<evidence type="ECO:0000256" key="8">
    <source>
        <dbReference type="ARBA" id="ARBA00023295"/>
    </source>
</evidence>
<evidence type="ECO:0000313" key="14">
    <source>
        <dbReference type="EMBL" id="EMP38893.1"/>
    </source>
</evidence>
<dbReference type="SUPFAM" id="SSF74650">
    <property type="entry name" value="Galactose mutarotase-like"/>
    <property type="match status" value="1"/>
</dbReference>
<dbReference type="CDD" id="cd00213">
    <property type="entry name" value="S-100"/>
    <property type="match status" value="1"/>
</dbReference>
<evidence type="ECO:0000313" key="15">
    <source>
        <dbReference type="Proteomes" id="UP000031443"/>
    </source>
</evidence>
<dbReference type="InterPro" id="IPR003599">
    <property type="entry name" value="Ig_sub"/>
</dbReference>
<dbReference type="InterPro" id="IPR050843">
    <property type="entry name" value="Glycosyl_Hydrlase_38"/>
</dbReference>
<dbReference type="InterPro" id="IPR015341">
    <property type="entry name" value="Glyco_hydro_38_cen"/>
</dbReference>
<dbReference type="Pfam" id="PF09261">
    <property type="entry name" value="Alpha-mann_mid"/>
    <property type="match status" value="1"/>
</dbReference>
<dbReference type="Gene3D" id="1.20.1270.50">
    <property type="entry name" value="Glycoside hydrolase family 38, central domain"/>
    <property type="match status" value="1"/>
</dbReference>
<dbReference type="SMART" id="SM00054">
    <property type="entry name" value="EFh"/>
    <property type="match status" value="1"/>
</dbReference>
<dbReference type="GO" id="GO:0005764">
    <property type="term" value="C:lysosome"/>
    <property type="evidence" value="ECO:0007669"/>
    <property type="project" value="TreeGrafter"/>
</dbReference>
<dbReference type="SUPFAM" id="SSF48726">
    <property type="entry name" value="Immunoglobulin"/>
    <property type="match status" value="1"/>
</dbReference>
<dbReference type="FunFam" id="1.20.1270.50:FF:000005">
    <property type="entry name" value="Alpha-mannosidase"/>
    <property type="match status" value="1"/>
</dbReference>
<sequence length="1277" mass="145135">MLKGNSSCTRLAASLCAAMVPAEVIADWHGKVSYHGGRNRAALPRSLWQKIANGILTGGSFPCIRLAGVGWQGLAQLFQHQKVVLAYHATGSPRSPIPHTPPHPTTRPHCALQGLVTSKSPEETSGELKWWCCFQRWKLCIGVRAENGPCYLHSVDFKGSSISYALALLQQVKILAWKCKTSKCDLRHLWYHKQSFYNAQMLTFVTPGNADYPVTELSRSRRALSLGHLEGGERGEDPSTAVQAPAADGDGSPTLADLVRINRESMHAYAANVYTSVVEELVKEKQRKFIAVEQEFFRLWWDTTATDIHKQQVHQLLQEGRLEFIIGEGHGFLYETFGMRPRFSWHVDPFGASATTPTLYALAGFNAHLISRIDYDLKDDMQKTKGCDKQFFNASVQYSNMDPLLDYINKHADQFGVTVQYSTVSDYFQALYNRNLTWDIQNYQDFLPYSTEPFQAWTGFYTSRSVLKGIARRASSLLYAGESFFTQYVQKYPAGSVCKFWALQQLRSLRWAVSEVQHHDGITGTESPKVKDMYMNHLVDGIVNVKKLMASIILDTDNAKKNGKLYSYVYNKDTGKRGTRSVEQYIIVYNPLAWNITTFVVVAMSYSAVSVYDELGHPVSAQIQNSAESPSTYDLYILVTLSGLSYRRYSVKLSTDKESAFIARSVKYGRKVIKHADHQSRRLIPVLNDCYTVMLDQNTNLMHSITDRKTNRTVQVTQGFLEYHVNGDVRKGPISDNYLFTPNGSAVEESEAVGLEVVSGNLMREIRQYFYRNITAQDYMYVAYSRIYSIPGGYDDKLLCHRIEQEYRVGPLELNREAILRTSTNLNTKQTLYTDNNGYQMQKRQHKAYVNNTVARNYYPMVQTAYIEDDYMRLMLLAERSHGVSSQGNGQVEVMLHRRLWNNLEWDLNYNLTLNDTSVVRPLFWLILGAKPVADGLYQTSALALEHRPVVMYGELTANGTNELTVSQTPSEIKVSIGMSAEITCSWKNDEMVERFRVVWKIQHLTFKEGTSRELSTTLYYTANATHKDKTVLKIEVVKRNDTGTYFCEIITEIPFMKKGLGNGTTLTVEEQEAGSMENYHFMAILAIFPFLISGGCFYLRYKKQQNSKNTVPERRTHEEQTLQVTELEEGNERNEADEINSSSSNSSEWVSDLQQGPAYKWAPKRARGYSHKEVSQNPAAKMSELETAMGMIIDVFDKYSRAEGNKQTLTKGELKTLLEKELPNFLSSVKDKEAVDKLFKGLDENGDSEVDFNEFVIFVAAMTCCCHKYFEQKRPK</sequence>
<dbReference type="InterPro" id="IPR007110">
    <property type="entry name" value="Ig-like_dom"/>
</dbReference>
<feature type="region of interest" description="Disordered" evidence="10">
    <location>
        <begin position="229"/>
        <end position="250"/>
    </location>
</feature>
<dbReference type="STRING" id="8469.M7C396"/>
<gene>
    <name evidence="14" type="ORF">UY3_03933</name>
</gene>
<dbReference type="PROSITE" id="PS00303">
    <property type="entry name" value="S100_CABP"/>
    <property type="match status" value="1"/>
</dbReference>
<dbReference type="SUPFAM" id="SSF88713">
    <property type="entry name" value="Glycoside hydrolase/deacetylase"/>
    <property type="match status" value="1"/>
</dbReference>
<dbReference type="InterPro" id="IPR011992">
    <property type="entry name" value="EF-hand-dom_pair"/>
</dbReference>
<evidence type="ECO:0000256" key="9">
    <source>
        <dbReference type="RuleBase" id="RU361199"/>
    </source>
</evidence>
<dbReference type="GO" id="GO:0005509">
    <property type="term" value="F:calcium ion binding"/>
    <property type="evidence" value="ECO:0007669"/>
    <property type="project" value="InterPro"/>
</dbReference>
<dbReference type="EMBL" id="KB518361">
    <property type="protein sequence ID" value="EMP38893.1"/>
    <property type="molecule type" value="Genomic_DNA"/>
</dbReference>
<dbReference type="PANTHER" id="PTHR11607:SF28">
    <property type="entry name" value="EPIDIDYMIS-SPECIFIC ALPHA-MANNOSIDASE"/>
    <property type="match status" value="1"/>
</dbReference>
<dbReference type="FunFam" id="2.70.98.30:FF:000005">
    <property type="entry name" value="Alpha-mannosidase"/>
    <property type="match status" value="1"/>
</dbReference>
<comment type="cofactor">
    <cofactor evidence="9">
        <name>Zn(2+)</name>
        <dbReference type="ChEBI" id="CHEBI:29105"/>
    </cofactor>
    <text evidence="9">Binds 1 zinc ion per subunit.</text>
</comment>
<dbReference type="FunFam" id="1.10.238.10:FF:000044">
    <property type="entry name" value="Protein S100"/>
    <property type="match status" value="1"/>
</dbReference>
<dbReference type="InterPro" id="IPR011682">
    <property type="entry name" value="Glyco_hydro_38_C"/>
</dbReference>
<feature type="region of interest" description="Disordered" evidence="10">
    <location>
        <begin position="1108"/>
        <end position="1150"/>
    </location>
</feature>
<dbReference type="Gene3D" id="1.10.238.10">
    <property type="entry name" value="EF-hand"/>
    <property type="match status" value="1"/>
</dbReference>
<dbReference type="SMART" id="SM00872">
    <property type="entry name" value="Alpha-mann_mid"/>
    <property type="match status" value="1"/>
</dbReference>
<keyword evidence="5 9" id="KW-0378">Hydrolase</keyword>
<evidence type="ECO:0000256" key="6">
    <source>
        <dbReference type="ARBA" id="ARBA00022833"/>
    </source>
</evidence>
<evidence type="ECO:0000259" key="13">
    <source>
        <dbReference type="PROSITE" id="PS50835"/>
    </source>
</evidence>
<keyword evidence="8 9" id="KW-0326">Glycosidase</keyword>
<dbReference type="InterPro" id="IPR028995">
    <property type="entry name" value="Glyco_hydro_57/38_cen_sf"/>
</dbReference>
<comment type="similarity">
    <text evidence="2 9">Belongs to the glycosyl hydrolase 38 family.</text>
</comment>
<dbReference type="Proteomes" id="UP000031443">
    <property type="component" value="Unassembled WGS sequence"/>
</dbReference>
<dbReference type="Pfam" id="PF01074">
    <property type="entry name" value="Glyco_hydro_38N"/>
    <property type="match status" value="2"/>
</dbReference>
<dbReference type="InterPro" id="IPR000602">
    <property type="entry name" value="Glyco_hydro_38_N"/>
</dbReference>
<dbReference type="PROSITE" id="PS50222">
    <property type="entry name" value="EF_HAND_2"/>
    <property type="match status" value="1"/>
</dbReference>
<dbReference type="InterPro" id="IPR013783">
    <property type="entry name" value="Ig-like_fold"/>
</dbReference>
<evidence type="ECO:0000256" key="4">
    <source>
        <dbReference type="ARBA" id="ARBA00022737"/>
    </source>
</evidence>
<dbReference type="SUPFAM" id="SSF88688">
    <property type="entry name" value="Families 57/38 glycoside transferase middle domain"/>
    <property type="match status" value="1"/>
</dbReference>
<feature type="domain" description="Ig-like" evidence="13">
    <location>
        <begin position="949"/>
        <end position="1068"/>
    </location>
</feature>
<dbReference type="eggNOG" id="KOG1959">
    <property type="taxonomic scope" value="Eukaryota"/>
</dbReference>
<dbReference type="InterPro" id="IPR027291">
    <property type="entry name" value="Glyco_hydro_38_N_sf"/>
</dbReference>
<protein>
    <recommendedName>
        <fullName evidence="9">Alpha-mannosidase</fullName>
        <ecNumber evidence="9">3.2.1.-</ecNumber>
    </recommendedName>
</protein>
<dbReference type="SMART" id="SM01394">
    <property type="entry name" value="S_100"/>
    <property type="match status" value="1"/>
</dbReference>
<feature type="compositionally biased region" description="Basic and acidic residues" evidence="10">
    <location>
        <begin position="1112"/>
        <end position="1121"/>
    </location>
</feature>
<dbReference type="Gene3D" id="2.60.40.1180">
    <property type="entry name" value="Golgi alpha-mannosidase II"/>
    <property type="match status" value="1"/>
</dbReference>
<dbReference type="GO" id="GO:0006013">
    <property type="term" value="P:mannose metabolic process"/>
    <property type="evidence" value="ECO:0007669"/>
    <property type="project" value="InterPro"/>
</dbReference>
<dbReference type="GO" id="GO:0004559">
    <property type="term" value="F:alpha-mannosidase activity"/>
    <property type="evidence" value="ECO:0007669"/>
    <property type="project" value="InterPro"/>
</dbReference>
<evidence type="ECO:0000256" key="10">
    <source>
        <dbReference type="SAM" id="MobiDB-lite"/>
    </source>
</evidence>
<keyword evidence="11" id="KW-0472">Membrane</keyword>
<proteinExistence type="inferred from homology"/>
<keyword evidence="7" id="KW-0106">Calcium</keyword>
<dbReference type="PANTHER" id="PTHR11607">
    <property type="entry name" value="ALPHA-MANNOSIDASE"/>
    <property type="match status" value="1"/>
</dbReference>
<dbReference type="InterPro" id="IPR013787">
    <property type="entry name" value="S100_Ca-bd_sub"/>
</dbReference>
<comment type="similarity">
    <text evidence="1">Belongs to the S-100 family.</text>
</comment>
<dbReference type="InterPro" id="IPR013780">
    <property type="entry name" value="Glyco_hydro_b"/>
</dbReference>
<dbReference type="Pfam" id="PF07748">
    <property type="entry name" value="Glyco_hydro_38C"/>
    <property type="match status" value="1"/>
</dbReference>
<dbReference type="Pfam" id="PF01023">
    <property type="entry name" value="S_100"/>
    <property type="match status" value="1"/>
</dbReference>
<keyword evidence="11" id="KW-0812">Transmembrane</keyword>
<keyword evidence="3 9" id="KW-0479">Metal-binding</keyword>
<organism evidence="14 15">
    <name type="scientific">Chelonia mydas</name>
    <name type="common">Green sea-turtle</name>
    <name type="synonym">Chelonia agassizi</name>
    <dbReference type="NCBI Taxonomy" id="8469"/>
    <lineage>
        <taxon>Eukaryota</taxon>
        <taxon>Metazoa</taxon>
        <taxon>Chordata</taxon>
        <taxon>Craniata</taxon>
        <taxon>Vertebrata</taxon>
        <taxon>Euteleostomi</taxon>
        <taxon>Archelosauria</taxon>
        <taxon>Testudinata</taxon>
        <taxon>Testudines</taxon>
        <taxon>Cryptodira</taxon>
        <taxon>Durocryptodira</taxon>
        <taxon>Americhelydia</taxon>
        <taxon>Chelonioidea</taxon>
        <taxon>Cheloniidae</taxon>
        <taxon>Chelonia</taxon>
    </lineage>
</organism>
<dbReference type="FunFam" id="2.60.40.1180:FF:000060">
    <property type="entry name" value="Alpha-mannosidase"/>
    <property type="match status" value="1"/>
</dbReference>
<dbReference type="Gene3D" id="2.70.98.30">
    <property type="entry name" value="Golgi alpha-mannosidase II, domain 4"/>
    <property type="match status" value="1"/>
</dbReference>
<dbReference type="PROSITE" id="PS50835">
    <property type="entry name" value="IG_LIKE"/>
    <property type="match status" value="1"/>
</dbReference>
<dbReference type="GO" id="GO:0030246">
    <property type="term" value="F:carbohydrate binding"/>
    <property type="evidence" value="ECO:0007669"/>
    <property type="project" value="InterPro"/>
</dbReference>
<dbReference type="Pfam" id="PF07686">
    <property type="entry name" value="V-set"/>
    <property type="match status" value="1"/>
</dbReference>
<dbReference type="InterPro" id="IPR011013">
    <property type="entry name" value="Gal_mutarotase_sf_dom"/>
</dbReference>
<feature type="transmembrane region" description="Helical" evidence="11">
    <location>
        <begin position="1080"/>
        <end position="1100"/>
    </location>
</feature>
<dbReference type="Gene3D" id="3.20.110.10">
    <property type="entry name" value="Glycoside hydrolase 38, N terminal domain"/>
    <property type="match status" value="3"/>
</dbReference>
<keyword evidence="6 9" id="KW-0862">Zinc</keyword>
<dbReference type="InterPro" id="IPR036179">
    <property type="entry name" value="Ig-like_dom_sf"/>
</dbReference>
<dbReference type="InterPro" id="IPR034325">
    <property type="entry name" value="S-100_dom"/>
</dbReference>
<evidence type="ECO:0000256" key="11">
    <source>
        <dbReference type="SAM" id="Phobius"/>
    </source>
</evidence>
<dbReference type="Gene3D" id="2.60.40.10">
    <property type="entry name" value="Immunoglobulins"/>
    <property type="match status" value="1"/>
</dbReference>
<name>M7C396_CHEMY</name>
<dbReference type="GO" id="GO:0046914">
    <property type="term" value="F:transition metal ion binding"/>
    <property type="evidence" value="ECO:0007669"/>
    <property type="project" value="InterPro"/>
</dbReference>
<dbReference type="InterPro" id="IPR013106">
    <property type="entry name" value="Ig_V-set"/>
</dbReference>
<keyword evidence="11" id="KW-1133">Transmembrane helix</keyword>
<dbReference type="InterPro" id="IPR037094">
    <property type="entry name" value="Glyco_hydro_38_cen_sf"/>
</dbReference>
<reference evidence="14" key="1">
    <citation type="submission" date="2012-03" db="EMBL/GenBank/DDBJ databases">
        <title>Development and evolution of a turtle-specific body plan assessed by genome-wide analyses.</title>
        <authorList>
            <person name="Zhang G."/>
            <person name="Huang Z."/>
            <person name="Wang Z."/>
        </authorList>
    </citation>
    <scope>NUCLEOTIDE SEQUENCE</scope>
</reference>
<dbReference type="InterPro" id="IPR002048">
    <property type="entry name" value="EF_hand_dom"/>
</dbReference>